<evidence type="ECO:0000313" key="1">
    <source>
        <dbReference type="EMBL" id="VAW70608.1"/>
    </source>
</evidence>
<proteinExistence type="predicted"/>
<dbReference type="Pfam" id="PF06035">
    <property type="entry name" value="Peptidase_C93"/>
    <property type="match status" value="1"/>
</dbReference>
<organism evidence="1">
    <name type="scientific">hydrothermal vent metagenome</name>
    <dbReference type="NCBI Taxonomy" id="652676"/>
    <lineage>
        <taxon>unclassified sequences</taxon>
        <taxon>metagenomes</taxon>
        <taxon>ecological metagenomes</taxon>
    </lineage>
</organism>
<accession>A0A3B0XQV1</accession>
<dbReference type="AlphaFoldDB" id="A0A3B0XQV1"/>
<protein>
    <recommendedName>
        <fullName evidence="2">FIGfam010717</fullName>
    </recommendedName>
</protein>
<evidence type="ECO:0008006" key="2">
    <source>
        <dbReference type="Google" id="ProtNLM"/>
    </source>
</evidence>
<dbReference type="EMBL" id="UOFJ01000537">
    <property type="protein sequence ID" value="VAW70608.1"/>
    <property type="molecule type" value="Genomic_DNA"/>
</dbReference>
<reference evidence="1" key="1">
    <citation type="submission" date="2018-06" db="EMBL/GenBank/DDBJ databases">
        <authorList>
            <person name="Zhirakovskaya E."/>
        </authorList>
    </citation>
    <scope>NUCLEOTIDE SEQUENCE</scope>
</reference>
<dbReference type="Gene3D" id="3.10.620.30">
    <property type="match status" value="1"/>
</dbReference>
<dbReference type="PANTHER" id="PTHR39327:SF1">
    <property type="entry name" value="BLR5470 PROTEIN"/>
    <property type="match status" value="1"/>
</dbReference>
<name>A0A3B0XQV1_9ZZZZ</name>
<sequence>MKSQNILCVLLCLVMPSASVAGLFGYEETEKSNLSMFTQWLSVLERQIKERVPVGHCAGRELDQCHVKNWMNYLKSIRHLPRREQLARVNSFANQQNYILDFDNYGVDDYWATPGEFLSNHGDCEDYAIIKMMSLKLLGFDMHQTRLVVVQDTNLRQAHAVLAVSVKVSAAMGRQQDTLIMDNQIDEVVSHRYIFHYVPVYALNERQWWMFLPH</sequence>
<gene>
    <name evidence="1" type="ORF">MNBD_GAMMA10-2953</name>
</gene>
<dbReference type="InterPro" id="IPR010319">
    <property type="entry name" value="Transglutaminase-like_Cys_pept"/>
</dbReference>
<dbReference type="PANTHER" id="PTHR39327">
    <property type="match status" value="1"/>
</dbReference>